<dbReference type="InterPro" id="IPR001680">
    <property type="entry name" value="WD40_rpt"/>
</dbReference>
<dbReference type="GO" id="GO:0000278">
    <property type="term" value="P:mitotic cell cycle"/>
    <property type="evidence" value="ECO:0007669"/>
    <property type="project" value="TreeGrafter"/>
</dbReference>
<dbReference type="InterPro" id="IPR052818">
    <property type="entry name" value="NEDD1_Spindle_Assembly"/>
</dbReference>
<evidence type="ECO:0000313" key="3">
    <source>
        <dbReference type="Proteomes" id="UP000677054"/>
    </source>
</evidence>
<dbReference type="EMBL" id="CAJPEV010001492">
    <property type="protein sequence ID" value="CAG0892950.1"/>
    <property type="molecule type" value="Genomic_DNA"/>
</dbReference>
<dbReference type="GO" id="GO:0007020">
    <property type="term" value="P:microtubule nucleation"/>
    <property type="evidence" value="ECO:0007669"/>
    <property type="project" value="TreeGrafter"/>
</dbReference>
<evidence type="ECO:0000313" key="2">
    <source>
        <dbReference type="EMBL" id="CAD7247551.1"/>
    </source>
</evidence>
<feature type="compositionally biased region" description="Low complexity" evidence="1">
    <location>
        <begin position="325"/>
        <end position="340"/>
    </location>
</feature>
<reference evidence="2" key="1">
    <citation type="submission" date="2020-11" db="EMBL/GenBank/DDBJ databases">
        <authorList>
            <person name="Tran Van P."/>
        </authorList>
    </citation>
    <scope>NUCLEOTIDE SEQUENCE</scope>
</reference>
<sequence>MSADISSSVDSNWQKTGIFSWGLGLQLHSFALDNHLDAKEVVSQREGELLNASLSPDGLSLALVYASHDTPPCVLNLSTNQKKQVALSRPKTSVRCCTFCYRKTNRYLFLGEEGLRVTAWDVEASCVKRLYTGLPSEPVKLAMNFEDTQIAVGCGGGQIAIYDIVSGALAPFLVIPGSQGVNDVKFGGRSCQSLLGSTYDYGHVAIWDAATSKLRHQFSGIHVAPAMGLAFSPINDILMASVGLDRKLALLDPSSAKEVKAVTLDSPLTCVDFHRNGFILGVGNQDGEVIVFDLRNLRTPVAKGAALSSADPPEPLNGISFFQARSQVSSPTRSSKSPIRSSKKRKGSVTATNDAEPHVYAQPQTLSSSHSNPVPDSFFSSAPSISPTSIPHAGRTREGPIGANLQGSERADTSAEDEETDSKGNPVAQGFVDQFVQQCVVDQLVPYLEDSFLSLRGDLAKWMLQDKVV</sequence>
<dbReference type="GO" id="GO:0005813">
    <property type="term" value="C:centrosome"/>
    <property type="evidence" value="ECO:0007669"/>
    <property type="project" value="TreeGrafter"/>
</dbReference>
<organism evidence="2">
    <name type="scientific">Darwinula stevensoni</name>
    <dbReference type="NCBI Taxonomy" id="69355"/>
    <lineage>
        <taxon>Eukaryota</taxon>
        <taxon>Metazoa</taxon>
        <taxon>Ecdysozoa</taxon>
        <taxon>Arthropoda</taxon>
        <taxon>Crustacea</taxon>
        <taxon>Oligostraca</taxon>
        <taxon>Ostracoda</taxon>
        <taxon>Podocopa</taxon>
        <taxon>Podocopida</taxon>
        <taxon>Darwinulocopina</taxon>
        <taxon>Darwinuloidea</taxon>
        <taxon>Darwinulidae</taxon>
        <taxon>Darwinula</taxon>
    </lineage>
</organism>
<evidence type="ECO:0000256" key="1">
    <source>
        <dbReference type="SAM" id="MobiDB-lite"/>
    </source>
</evidence>
<dbReference type="SMART" id="SM00320">
    <property type="entry name" value="WD40"/>
    <property type="match status" value="4"/>
</dbReference>
<feature type="compositionally biased region" description="Polar residues" evidence="1">
    <location>
        <begin position="362"/>
        <end position="374"/>
    </location>
</feature>
<dbReference type="Proteomes" id="UP000677054">
    <property type="component" value="Unassembled WGS sequence"/>
</dbReference>
<feature type="compositionally biased region" description="Low complexity" evidence="1">
    <location>
        <begin position="375"/>
        <end position="391"/>
    </location>
</feature>
<protein>
    <submittedName>
        <fullName evidence="2">Uncharacterized protein</fullName>
    </submittedName>
</protein>
<dbReference type="EMBL" id="LR901009">
    <property type="protein sequence ID" value="CAD7247551.1"/>
    <property type="molecule type" value="Genomic_DNA"/>
</dbReference>
<dbReference type="PANTHER" id="PTHR44414">
    <property type="entry name" value="PROTEIN NEDD1"/>
    <property type="match status" value="1"/>
</dbReference>
<dbReference type="SUPFAM" id="SSF50978">
    <property type="entry name" value="WD40 repeat-like"/>
    <property type="match status" value="1"/>
</dbReference>
<gene>
    <name evidence="2" type="ORF">DSTB1V02_LOCUS7381</name>
</gene>
<dbReference type="InterPro" id="IPR015943">
    <property type="entry name" value="WD40/YVTN_repeat-like_dom_sf"/>
</dbReference>
<dbReference type="GO" id="GO:0005737">
    <property type="term" value="C:cytoplasm"/>
    <property type="evidence" value="ECO:0007669"/>
    <property type="project" value="TreeGrafter"/>
</dbReference>
<proteinExistence type="predicted"/>
<dbReference type="AlphaFoldDB" id="A0A7R8XKA3"/>
<dbReference type="GO" id="GO:0005814">
    <property type="term" value="C:centriole"/>
    <property type="evidence" value="ECO:0007669"/>
    <property type="project" value="TreeGrafter"/>
</dbReference>
<dbReference type="GO" id="GO:0000922">
    <property type="term" value="C:spindle pole"/>
    <property type="evidence" value="ECO:0007669"/>
    <property type="project" value="TreeGrafter"/>
</dbReference>
<name>A0A7R8XKA3_9CRUS</name>
<dbReference type="InterPro" id="IPR036322">
    <property type="entry name" value="WD40_repeat_dom_sf"/>
</dbReference>
<dbReference type="GO" id="GO:0036064">
    <property type="term" value="C:ciliary basal body"/>
    <property type="evidence" value="ECO:0007669"/>
    <property type="project" value="TreeGrafter"/>
</dbReference>
<feature type="region of interest" description="Disordered" evidence="1">
    <location>
        <begin position="322"/>
        <end position="425"/>
    </location>
</feature>
<dbReference type="PANTHER" id="PTHR44414:SF1">
    <property type="entry name" value="PROTEIN NEDD1"/>
    <property type="match status" value="1"/>
</dbReference>
<dbReference type="Gene3D" id="2.130.10.10">
    <property type="entry name" value="YVTN repeat-like/Quinoprotein amine dehydrogenase"/>
    <property type="match status" value="2"/>
</dbReference>
<dbReference type="OrthoDB" id="1602884at2759"/>
<dbReference type="GO" id="GO:0043015">
    <property type="term" value="F:gamma-tubulin binding"/>
    <property type="evidence" value="ECO:0007669"/>
    <property type="project" value="TreeGrafter"/>
</dbReference>
<keyword evidence="3" id="KW-1185">Reference proteome</keyword>
<accession>A0A7R8XKA3</accession>